<keyword evidence="2" id="KW-1185">Reference proteome</keyword>
<proteinExistence type="predicted"/>
<evidence type="ECO:0000313" key="2">
    <source>
        <dbReference type="Proteomes" id="UP001138686"/>
    </source>
</evidence>
<evidence type="ECO:0000313" key="1">
    <source>
        <dbReference type="EMBL" id="MBW2937434.1"/>
    </source>
</evidence>
<comment type="caution">
    <text evidence="1">The sequence shown here is derived from an EMBL/GenBank/DDBJ whole genome shotgun (WGS) entry which is preliminary data.</text>
</comment>
<name>A0A9X1FMX3_9FLAO</name>
<dbReference type="EMBL" id="JAHWDP010000002">
    <property type="protein sequence ID" value="MBW2937434.1"/>
    <property type="molecule type" value="Genomic_DNA"/>
</dbReference>
<organism evidence="1 2">
    <name type="scientific">Halomarinibacterium sedimenti</name>
    <dbReference type="NCBI Taxonomy" id="2857106"/>
    <lineage>
        <taxon>Bacteria</taxon>
        <taxon>Pseudomonadati</taxon>
        <taxon>Bacteroidota</taxon>
        <taxon>Flavobacteriia</taxon>
        <taxon>Flavobacteriales</taxon>
        <taxon>Flavobacteriaceae</taxon>
        <taxon>Halomarinibacterium</taxon>
    </lineage>
</organism>
<evidence type="ECO:0008006" key="3">
    <source>
        <dbReference type="Google" id="ProtNLM"/>
    </source>
</evidence>
<protein>
    <recommendedName>
        <fullName evidence="3">DegT/DnrJ/EryC1/StrS aminotransferase family protein</fullName>
    </recommendedName>
</protein>
<accession>A0A9X1FMX3</accession>
<dbReference type="Proteomes" id="UP001138686">
    <property type="component" value="Unassembled WGS sequence"/>
</dbReference>
<dbReference type="AlphaFoldDB" id="A0A9X1FMX3"/>
<reference evidence="1" key="1">
    <citation type="submission" date="2021-07" db="EMBL/GenBank/DDBJ databases">
        <title>Aureisphaera sp. CAU 1614 isolated from sea sediment.</title>
        <authorList>
            <person name="Kim W."/>
        </authorList>
    </citation>
    <scope>NUCLEOTIDE SEQUENCE</scope>
    <source>
        <strain evidence="1">CAU 1614</strain>
    </source>
</reference>
<sequence length="347" mass="40245">MKRKEFGSEFHYPIHSKWLLKESDESFFSSKGFSFHFSGRAALYTLVSEGIQTKGWKNLYFPSYYCHEVIAYLKDLPINVHYFNFNPFLDTEISIQEIKDDPTSVLVQVSFFGVKSINLPSIKKIAIIEDYSHNLLALKESKADYCFGSLRKELPIPVGGFCYSQNHSLAQSNSNKKAEDVANEKLKAMLLKEQYLRGEIENKEGYRTLFQKAEQDFEKKYTNTRLPETATKILNSLHVSKILKQKHENVEEALKILNDIPNVSFNIDTKDANPFGLIFKLTSNKSREALKTYLIKNNIFPAVLWPNQVNKKDQEIEKRTLFVHLDFRYTSKEVTFVANKIKAFFNE</sequence>
<gene>
    <name evidence="1" type="ORF">KXJ69_04915</name>
</gene>
<dbReference type="RefSeq" id="WP_219051860.1">
    <property type="nucleotide sequence ID" value="NZ_JAHWDP010000002.1"/>
</dbReference>